<protein>
    <submittedName>
        <fullName evidence="1">Uncharacterized protein</fullName>
    </submittedName>
</protein>
<name>A0A3B1ARK1_9ZZZZ</name>
<dbReference type="AlphaFoldDB" id="A0A3B1ARK1"/>
<evidence type="ECO:0000313" key="1">
    <source>
        <dbReference type="EMBL" id="VAX08579.1"/>
    </source>
</evidence>
<sequence length="152" mass="17758">MAKAAVLTDSNTDPEFLRTYRGSFTSMLRWPQLDQLWQLLREQTDIRWYIYAVGETPPRICADTGQLQHFINEIDKLLRKEHEEDYCGIVYADNRENPSLIKIYDPNNLGVSCGFSDNPPLPGWTLSLEVPINLSDLPQTGNRRRWWQKIFN</sequence>
<proteinExistence type="predicted"/>
<dbReference type="EMBL" id="UOFY01000028">
    <property type="protein sequence ID" value="VAX08579.1"/>
    <property type="molecule type" value="Genomic_DNA"/>
</dbReference>
<gene>
    <name evidence="1" type="ORF">MNBD_GAMMA25-837</name>
</gene>
<organism evidence="1">
    <name type="scientific">hydrothermal vent metagenome</name>
    <dbReference type="NCBI Taxonomy" id="652676"/>
    <lineage>
        <taxon>unclassified sequences</taxon>
        <taxon>metagenomes</taxon>
        <taxon>ecological metagenomes</taxon>
    </lineage>
</organism>
<reference evidence="1" key="1">
    <citation type="submission" date="2018-06" db="EMBL/GenBank/DDBJ databases">
        <authorList>
            <person name="Zhirakovskaya E."/>
        </authorList>
    </citation>
    <scope>NUCLEOTIDE SEQUENCE</scope>
</reference>
<accession>A0A3B1ARK1</accession>